<accession>A0A6L2LJN3</accession>
<evidence type="ECO:0000313" key="2">
    <source>
        <dbReference type="EMBL" id="GEU61868.1"/>
    </source>
</evidence>
<name>A0A6L2LJN3_TANCI</name>
<dbReference type="EMBL" id="BKCJ010004575">
    <property type="protein sequence ID" value="GEU61868.1"/>
    <property type="molecule type" value="Genomic_DNA"/>
</dbReference>
<keyword evidence="1" id="KW-0732">Signal</keyword>
<gene>
    <name evidence="2" type="ORF">Tci_033846</name>
</gene>
<evidence type="ECO:0000256" key="1">
    <source>
        <dbReference type="SAM" id="SignalP"/>
    </source>
</evidence>
<dbReference type="AlphaFoldDB" id="A0A6L2LJN3"/>
<reference evidence="2" key="1">
    <citation type="journal article" date="2019" name="Sci. Rep.">
        <title>Draft genome of Tanacetum cinerariifolium, the natural source of mosquito coil.</title>
        <authorList>
            <person name="Yamashiro T."/>
            <person name="Shiraishi A."/>
            <person name="Satake H."/>
            <person name="Nakayama K."/>
        </authorList>
    </citation>
    <scope>NUCLEOTIDE SEQUENCE</scope>
</reference>
<feature type="chain" id="PRO_5026841506" evidence="1">
    <location>
        <begin position="23"/>
        <end position="80"/>
    </location>
</feature>
<comment type="caution">
    <text evidence="2">The sequence shown here is derived from an EMBL/GenBank/DDBJ whole genome shotgun (WGS) entry which is preliminary data.</text>
</comment>
<feature type="signal peptide" evidence="1">
    <location>
        <begin position="1"/>
        <end position="22"/>
    </location>
</feature>
<organism evidence="2">
    <name type="scientific">Tanacetum cinerariifolium</name>
    <name type="common">Dalmatian daisy</name>
    <name type="synonym">Chrysanthemum cinerariifolium</name>
    <dbReference type="NCBI Taxonomy" id="118510"/>
    <lineage>
        <taxon>Eukaryota</taxon>
        <taxon>Viridiplantae</taxon>
        <taxon>Streptophyta</taxon>
        <taxon>Embryophyta</taxon>
        <taxon>Tracheophyta</taxon>
        <taxon>Spermatophyta</taxon>
        <taxon>Magnoliopsida</taxon>
        <taxon>eudicotyledons</taxon>
        <taxon>Gunneridae</taxon>
        <taxon>Pentapetalae</taxon>
        <taxon>asterids</taxon>
        <taxon>campanulids</taxon>
        <taxon>Asterales</taxon>
        <taxon>Asteraceae</taxon>
        <taxon>Asteroideae</taxon>
        <taxon>Anthemideae</taxon>
        <taxon>Anthemidinae</taxon>
        <taxon>Tanacetum</taxon>
    </lineage>
</organism>
<protein>
    <submittedName>
        <fullName evidence="2">Uncharacterized protein</fullName>
    </submittedName>
</protein>
<proteinExistence type="predicted"/>
<sequence length="80" mass="9711">MFFVLVLMEYLFMEHLGQLTLTQENRLNLHLLVQQRQELERQQMLEDLVFIEHRLKSDPNNLCLVKYKVIEKQGLERVLN</sequence>